<feature type="compositionally biased region" description="Polar residues" evidence="1">
    <location>
        <begin position="32"/>
        <end position="42"/>
    </location>
</feature>
<evidence type="ECO:0000313" key="3">
    <source>
        <dbReference type="Proteomes" id="UP000499080"/>
    </source>
</evidence>
<comment type="caution">
    <text evidence="2">The sequence shown here is derived from an EMBL/GenBank/DDBJ whole genome shotgun (WGS) entry which is preliminary data.</text>
</comment>
<dbReference type="Proteomes" id="UP000499080">
    <property type="component" value="Unassembled WGS sequence"/>
</dbReference>
<name>A0A4Y2X8W3_ARAVE</name>
<reference evidence="2 3" key="1">
    <citation type="journal article" date="2019" name="Sci. Rep.">
        <title>Orb-weaving spider Araneus ventricosus genome elucidates the spidroin gene catalogue.</title>
        <authorList>
            <person name="Kono N."/>
            <person name="Nakamura H."/>
            <person name="Ohtoshi R."/>
            <person name="Moran D.A.P."/>
            <person name="Shinohara A."/>
            <person name="Yoshida Y."/>
            <person name="Fujiwara M."/>
            <person name="Mori M."/>
            <person name="Tomita M."/>
            <person name="Arakawa K."/>
        </authorList>
    </citation>
    <scope>NUCLEOTIDE SEQUENCE [LARGE SCALE GENOMIC DNA]</scope>
</reference>
<accession>A0A4Y2X8W3</accession>
<keyword evidence="3" id="KW-1185">Reference proteome</keyword>
<gene>
    <name evidence="2" type="ORF">AVEN_85484_1</name>
</gene>
<proteinExistence type="predicted"/>
<dbReference type="EMBL" id="BGPR01071075">
    <property type="protein sequence ID" value="GBO44382.1"/>
    <property type="molecule type" value="Genomic_DNA"/>
</dbReference>
<organism evidence="2 3">
    <name type="scientific">Araneus ventricosus</name>
    <name type="common">Orbweaver spider</name>
    <name type="synonym">Epeira ventricosa</name>
    <dbReference type="NCBI Taxonomy" id="182803"/>
    <lineage>
        <taxon>Eukaryota</taxon>
        <taxon>Metazoa</taxon>
        <taxon>Ecdysozoa</taxon>
        <taxon>Arthropoda</taxon>
        <taxon>Chelicerata</taxon>
        <taxon>Arachnida</taxon>
        <taxon>Araneae</taxon>
        <taxon>Araneomorphae</taxon>
        <taxon>Entelegynae</taxon>
        <taxon>Araneoidea</taxon>
        <taxon>Araneidae</taxon>
        <taxon>Araneus</taxon>
    </lineage>
</organism>
<dbReference type="AlphaFoldDB" id="A0A4Y2X8W3"/>
<protein>
    <submittedName>
        <fullName evidence="2">Uncharacterized protein</fullName>
    </submittedName>
</protein>
<sequence length="90" mass="9967">MKGLPRHQIGNCCKLRNGLSPAHAPTRYDPSSGCSQNHITSNNNRRVPLLIQTSHPRPQWHRTNEVARIGKVDLPAPPWHGSLNGCLCNS</sequence>
<feature type="region of interest" description="Disordered" evidence="1">
    <location>
        <begin position="23"/>
        <end position="42"/>
    </location>
</feature>
<evidence type="ECO:0000256" key="1">
    <source>
        <dbReference type="SAM" id="MobiDB-lite"/>
    </source>
</evidence>
<evidence type="ECO:0000313" key="2">
    <source>
        <dbReference type="EMBL" id="GBO44382.1"/>
    </source>
</evidence>